<dbReference type="SUPFAM" id="SSF54826">
    <property type="entry name" value="Enolase N-terminal domain-like"/>
    <property type="match status" value="1"/>
</dbReference>
<dbReference type="Gene3D" id="3.40.50.1240">
    <property type="entry name" value="Phosphoglycerate mutase-like"/>
    <property type="match status" value="1"/>
</dbReference>
<evidence type="ECO:0000256" key="5">
    <source>
        <dbReference type="ARBA" id="ARBA00017068"/>
    </source>
</evidence>
<dbReference type="AlphaFoldDB" id="A0A7R9A8C1"/>
<evidence type="ECO:0000256" key="7">
    <source>
        <dbReference type="ARBA" id="ARBA00023152"/>
    </source>
</evidence>
<dbReference type="InterPro" id="IPR029017">
    <property type="entry name" value="Enolase-like_N"/>
</dbReference>
<organism evidence="14">
    <name type="scientific">Darwinula stevensoni</name>
    <dbReference type="NCBI Taxonomy" id="69355"/>
    <lineage>
        <taxon>Eukaryota</taxon>
        <taxon>Metazoa</taxon>
        <taxon>Ecdysozoa</taxon>
        <taxon>Arthropoda</taxon>
        <taxon>Crustacea</taxon>
        <taxon>Oligostraca</taxon>
        <taxon>Ostracoda</taxon>
        <taxon>Podocopa</taxon>
        <taxon>Podocopida</taxon>
        <taxon>Darwinulocopina</taxon>
        <taxon>Darwinuloidea</taxon>
        <taxon>Darwinulidae</taxon>
        <taxon>Darwinula</taxon>
    </lineage>
</organism>
<dbReference type="Pfam" id="PF00328">
    <property type="entry name" value="His_Phos_2"/>
    <property type="match status" value="1"/>
</dbReference>
<dbReference type="FunFam" id="3.20.20.120:FF:000002">
    <property type="entry name" value="Enolase 1"/>
    <property type="match status" value="1"/>
</dbReference>
<comment type="pathway">
    <text evidence="2">Carbohydrate degradation; glycolysis; pyruvate from D-glyceraldehyde 3-phosphate: step 4/5.</text>
</comment>
<dbReference type="EC" id="4.2.1.11" evidence="4"/>
<evidence type="ECO:0000256" key="3">
    <source>
        <dbReference type="ARBA" id="ARBA00009604"/>
    </source>
</evidence>
<proteinExistence type="inferred from homology"/>
<keyword evidence="8" id="KW-0456">Lyase</keyword>
<evidence type="ECO:0000313" key="14">
    <source>
        <dbReference type="EMBL" id="CAD7249324.1"/>
    </source>
</evidence>
<dbReference type="PANTHER" id="PTHR11902">
    <property type="entry name" value="ENOLASE"/>
    <property type="match status" value="1"/>
</dbReference>
<dbReference type="SFLD" id="SFLDG00178">
    <property type="entry name" value="enolase"/>
    <property type="match status" value="1"/>
</dbReference>
<comment type="cofactor">
    <cofactor evidence="1">
        <name>Mg(2+)</name>
        <dbReference type="ChEBI" id="CHEBI:18420"/>
    </cofactor>
</comment>
<evidence type="ECO:0000256" key="4">
    <source>
        <dbReference type="ARBA" id="ARBA00012058"/>
    </source>
</evidence>
<evidence type="ECO:0000259" key="13">
    <source>
        <dbReference type="SMART" id="SM01193"/>
    </source>
</evidence>
<reference evidence="14" key="1">
    <citation type="submission" date="2020-11" db="EMBL/GenBank/DDBJ databases">
        <authorList>
            <person name="Tran Van P."/>
        </authorList>
    </citation>
    <scope>NUCLEOTIDE SEQUENCE</scope>
</reference>
<evidence type="ECO:0000256" key="11">
    <source>
        <dbReference type="SAM" id="SignalP"/>
    </source>
</evidence>
<dbReference type="Pfam" id="PF03952">
    <property type="entry name" value="Enolase_N"/>
    <property type="match status" value="1"/>
</dbReference>
<gene>
    <name evidence="14" type="ORF">DSTB1V02_LOCUS9122</name>
</gene>
<comment type="similarity">
    <text evidence="3">Belongs to the enolase family.</text>
</comment>
<dbReference type="GO" id="GO:0000015">
    <property type="term" value="C:phosphopyruvate hydratase complex"/>
    <property type="evidence" value="ECO:0007669"/>
    <property type="project" value="InterPro"/>
</dbReference>
<dbReference type="GO" id="GO:0016791">
    <property type="term" value="F:phosphatase activity"/>
    <property type="evidence" value="ECO:0007669"/>
    <property type="project" value="UniProtKB-ARBA"/>
</dbReference>
<dbReference type="InterPro" id="IPR000560">
    <property type="entry name" value="His_Pase_clade-2"/>
</dbReference>
<keyword evidence="7" id="KW-0324">Glycolysis</keyword>
<dbReference type="InterPro" id="IPR036849">
    <property type="entry name" value="Enolase-like_C_sf"/>
</dbReference>
<dbReference type="SFLD" id="SFLDF00002">
    <property type="entry name" value="enolase"/>
    <property type="match status" value="1"/>
</dbReference>
<dbReference type="SMART" id="SM01193">
    <property type="entry name" value="Enolase_N"/>
    <property type="match status" value="1"/>
</dbReference>
<evidence type="ECO:0000256" key="1">
    <source>
        <dbReference type="ARBA" id="ARBA00001946"/>
    </source>
</evidence>
<keyword evidence="15" id="KW-1185">Reference proteome</keyword>
<evidence type="ECO:0000256" key="6">
    <source>
        <dbReference type="ARBA" id="ARBA00022842"/>
    </source>
</evidence>
<evidence type="ECO:0000256" key="2">
    <source>
        <dbReference type="ARBA" id="ARBA00005031"/>
    </source>
</evidence>
<dbReference type="InterPro" id="IPR033379">
    <property type="entry name" value="Acid_Pase_AS"/>
</dbReference>
<accession>A0A7R9A8C1</accession>
<dbReference type="EMBL" id="LR901753">
    <property type="protein sequence ID" value="CAD7249324.1"/>
    <property type="molecule type" value="Genomic_DNA"/>
</dbReference>
<dbReference type="PROSITE" id="PS00616">
    <property type="entry name" value="HIS_ACID_PHOSPHAT_1"/>
    <property type="match status" value="1"/>
</dbReference>
<keyword evidence="6" id="KW-0460">Magnesium</keyword>
<dbReference type="SFLD" id="SFLDS00001">
    <property type="entry name" value="Enolase"/>
    <property type="match status" value="1"/>
</dbReference>
<dbReference type="OrthoDB" id="1739814at2759"/>
<dbReference type="PANTHER" id="PTHR11902:SF1">
    <property type="entry name" value="ENOLASE"/>
    <property type="match status" value="1"/>
</dbReference>
<dbReference type="Gene3D" id="3.30.390.10">
    <property type="entry name" value="Enolase-like, N-terminal domain"/>
    <property type="match status" value="1"/>
</dbReference>
<feature type="signal peptide" evidence="11">
    <location>
        <begin position="1"/>
        <end position="20"/>
    </location>
</feature>
<evidence type="ECO:0000256" key="9">
    <source>
        <dbReference type="ARBA" id="ARBA00031125"/>
    </source>
</evidence>
<dbReference type="InterPro" id="IPR029033">
    <property type="entry name" value="His_PPase_superfam"/>
</dbReference>
<dbReference type="UniPathway" id="UPA00109">
    <property type="reaction ID" value="UER00187"/>
</dbReference>
<dbReference type="SMART" id="SM01192">
    <property type="entry name" value="Enolase_C"/>
    <property type="match status" value="1"/>
</dbReference>
<name>A0A7R9A8C1_9CRUS</name>
<dbReference type="CDD" id="cd07061">
    <property type="entry name" value="HP_HAP_like"/>
    <property type="match status" value="1"/>
</dbReference>
<feature type="domain" description="Enolase C-terminal TIM barrel" evidence="12">
    <location>
        <begin position="523"/>
        <end position="813"/>
    </location>
</feature>
<dbReference type="GO" id="GO:0000287">
    <property type="term" value="F:magnesium ion binding"/>
    <property type="evidence" value="ECO:0007669"/>
    <property type="project" value="InterPro"/>
</dbReference>
<evidence type="ECO:0000259" key="12">
    <source>
        <dbReference type="SMART" id="SM01192"/>
    </source>
</evidence>
<sequence>MTSSVFNLGFLLSVALVGNAASIGEDYGELELVHLLYRHGERSPIVFYPNDPYKDPKYWPVGPGQLLNPGKERHFKLGGLIRKRYEGFLNPMYDESEVLVRSTDYDRTLMSAQANLAGLYPPQGNQIWNPNLAWQPIPIHTVPVSEDYLLFPDSTCRAVTEEMDSLKDRYSFVRDLMDRAKKVLVEIQTFTGLDPNENVLGQVDSLSDTLAIEASLNYTLPLWANGIYPNEIKPISVFSYMLVSFTPKLKRLRGGPLVYTMVKQMEDKVAGKPEMKKRKLFVYSGHDSTISAFLSSLNVFDPQQPSYASMVTVELREKNGLHYVRVMYRNETGEYNLRIPGCSHLCRLEEFTRLTESVRISPQQWSFECQNQDSSFSNLSDNVKKMPIQRVKARQIFGSKGNPMLEVDVVTEKGLFRAAVPSDTSIQESLEFRDKVKGEYPSKVKVAVKHINEVLGPAIVSKNFDPTQQEEIDKFLMEEERKNKLNLGVNAMLGISAAICKAGAIHKGLPLYRYIAKLAGNTDIILPVPAFIVINGGSHANNRLAMQDFMILPTGASSFHEAVHMGSKVCHHLRKEIKDMFGLDAAVVGDEGGFAPNILNNKDALQLISDAIAAAGYTGKVEISMDVAASAFHKDGLYDLDFKNPKSDKSKWLQPDQLADLYDELIEDFSIISIEDPFDRDHLDAWTKMCKSIPIQIVGDNLTMANPNRIQMAVDRKACNCLLLKVNQMGSVTEAIQAHNLAKKNGWGTMVSYQTGETEDTFFADFVVGLSSGQIKTGAPCQLEWLARYNQIIRIEEELGPYAQYAGKNFRHSS</sequence>
<dbReference type="SUPFAM" id="SSF51604">
    <property type="entry name" value="Enolase C-terminal domain-like"/>
    <property type="match status" value="1"/>
</dbReference>
<dbReference type="PROSITE" id="PS00778">
    <property type="entry name" value="HIS_ACID_PHOSPHAT_2"/>
    <property type="match status" value="1"/>
</dbReference>
<dbReference type="HAMAP" id="MF_00318">
    <property type="entry name" value="Enolase"/>
    <property type="match status" value="1"/>
</dbReference>
<dbReference type="CDD" id="cd03313">
    <property type="entry name" value="enolase"/>
    <property type="match status" value="1"/>
</dbReference>
<dbReference type="GO" id="GO:0006096">
    <property type="term" value="P:glycolytic process"/>
    <property type="evidence" value="ECO:0007669"/>
    <property type="project" value="UniProtKB-UniPathway"/>
</dbReference>
<dbReference type="InterPro" id="IPR020810">
    <property type="entry name" value="Enolase_C"/>
</dbReference>
<dbReference type="Proteomes" id="UP000677054">
    <property type="component" value="Unassembled WGS sequence"/>
</dbReference>
<dbReference type="GO" id="GO:0004634">
    <property type="term" value="F:phosphopyruvate hydratase activity"/>
    <property type="evidence" value="ECO:0007669"/>
    <property type="project" value="UniProtKB-EC"/>
</dbReference>
<dbReference type="InterPro" id="IPR020811">
    <property type="entry name" value="Enolase_N"/>
</dbReference>
<feature type="chain" id="PRO_5036209725" description="Enolase" evidence="11">
    <location>
        <begin position="21"/>
        <end position="814"/>
    </location>
</feature>
<dbReference type="EMBL" id="CAJPEV010002236">
    <property type="protein sequence ID" value="CAG0896214.1"/>
    <property type="molecule type" value="Genomic_DNA"/>
</dbReference>
<dbReference type="InterPro" id="IPR000941">
    <property type="entry name" value="Enolase"/>
</dbReference>
<evidence type="ECO:0000256" key="10">
    <source>
        <dbReference type="ARBA" id="ARBA00032132"/>
    </source>
</evidence>
<dbReference type="PRINTS" id="PR00148">
    <property type="entry name" value="ENOLASE"/>
</dbReference>
<feature type="domain" description="Enolase N-terminal" evidence="13">
    <location>
        <begin position="388"/>
        <end position="515"/>
    </location>
</feature>
<dbReference type="SUPFAM" id="SSF53254">
    <property type="entry name" value="Phosphoglycerate mutase-like"/>
    <property type="match status" value="1"/>
</dbReference>
<protein>
    <recommendedName>
        <fullName evidence="5">Enolase</fullName>
        <ecNumber evidence="4">4.2.1.11</ecNumber>
    </recommendedName>
    <alternativeName>
        <fullName evidence="9">2-phospho-D-glycerate hydro-lyase</fullName>
    </alternativeName>
    <alternativeName>
        <fullName evidence="10">2-phosphoglycerate dehydratase</fullName>
    </alternativeName>
</protein>
<evidence type="ECO:0000256" key="8">
    <source>
        <dbReference type="ARBA" id="ARBA00023239"/>
    </source>
</evidence>
<keyword evidence="11" id="KW-0732">Signal</keyword>
<evidence type="ECO:0000313" key="15">
    <source>
        <dbReference type="Proteomes" id="UP000677054"/>
    </source>
</evidence>
<dbReference type="Pfam" id="PF00113">
    <property type="entry name" value="Enolase_C"/>
    <property type="match status" value="1"/>
</dbReference>
<dbReference type="Gene3D" id="3.20.20.120">
    <property type="entry name" value="Enolase-like C-terminal domain"/>
    <property type="match status" value="1"/>
</dbReference>